<name>A0A919VEV5_9ACTN</name>
<accession>A0A919VEV5</accession>
<dbReference type="InterPro" id="IPR024747">
    <property type="entry name" value="Pyridox_Oxase-rel"/>
</dbReference>
<reference evidence="1" key="1">
    <citation type="submission" date="2021-01" db="EMBL/GenBank/DDBJ databases">
        <title>Whole genome shotgun sequence of Sinosporangium siamense NBRC 109515.</title>
        <authorList>
            <person name="Komaki H."/>
            <person name="Tamura T."/>
        </authorList>
    </citation>
    <scope>NUCLEOTIDE SEQUENCE</scope>
    <source>
        <strain evidence="1">NBRC 109515</strain>
    </source>
</reference>
<evidence type="ECO:0008006" key="3">
    <source>
        <dbReference type="Google" id="ProtNLM"/>
    </source>
</evidence>
<dbReference type="AlphaFoldDB" id="A0A919VEV5"/>
<dbReference type="RefSeq" id="WP_204030561.1">
    <property type="nucleotide sequence ID" value="NZ_BOOW01000036.1"/>
</dbReference>
<gene>
    <name evidence="1" type="ORF">Ssi02_57400</name>
</gene>
<organism evidence="1 2">
    <name type="scientific">Sinosporangium siamense</name>
    <dbReference type="NCBI Taxonomy" id="1367973"/>
    <lineage>
        <taxon>Bacteria</taxon>
        <taxon>Bacillati</taxon>
        <taxon>Actinomycetota</taxon>
        <taxon>Actinomycetes</taxon>
        <taxon>Streptosporangiales</taxon>
        <taxon>Streptosporangiaceae</taxon>
        <taxon>Sinosporangium</taxon>
    </lineage>
</organism>
<evidence type="ECO:0000313" key="1">
    <source>
        <dbReference type="EMBL" id="GII95509.1"/>
    </source>
</evidence>
<dbReference type="Gene3D" id="2.30.110.10">
    <property type="entry name" value="Electron Transport, Fmn-binding Protein, Chain A"/>
    <property type="match status" value="1"/>
</dbReference>
<dbReference type="InterPro" id="IPR012349">
    <property type="entry name" value="Split_barrel_FMN-bd"/>
</dbReference>
<dbReference type="Proteomes" id="UP000606172">
    <property type="component" value="Unassembled WGS sequence"/>
</dbReference>
<evidence type="ECO:0000313" key="2">
    <source>
        <dbReference type="Proteomes" id="UP000606172"/>
    </source>
</evidence>
<dbReference type="Pfam" id="PF12900">
    <property type="entry name" value="Pyridox_ox_2"/>
    <property type="match status" value="1"/>
</dbReference>
<keyword evidence="2" id="KW-1185">Reference proteome</keyword>
<proteinExistence type="predicted"/>
<protein>
    <recommendedName>
        <fullName evidence="3">Pyridoxamine 5'-phosphate oxidase</fullName>
    </recommendedName>
</protein>
<dbReference type="EMBL" id="BOOW01000036">
    <property type="protein sequence ID" value="GII95509.1"/>
    <property type="molecule type" value="Genomic_DNA"/>
</dbReference>
<sequence>MTEFAALQAKLTYTYLPEPVRQGRWTISNTGALTRFLTQSTADALPEPVELSPEDCLRLISPGGIGRVAFAGQGGLVILPVTYKIHEGVVVFRTRRGGAMDRDLRTGVEGVDFKIAFQVDHTDEAAQQGWSVLIQGAIHHLPEGERLSDVEPWAGGDRDLYITIHPQTITGRHISGH</sequence>
<dbReference type="SUPFAM" id="SSF50475">
    <property type="entry name" value="FMN-binding split barrel"/>
    <property type="match status" value="1"/>
</dbReference>
<comment type="caution">
    <text evidence="1">The sequence shown here is derived from an EMBL/GenBank/DDBJ whole genome shotgun (WGS) entry which is preliminary data.</text>
</comment>